<dbReference type="RefSeq" id="WP_155811963.1">
    <property type="nucleotide sequence ID" value="NZ_CAJHMW010000011.1"/>
</dbReference>
<gene>
    <name evidence="1" type="ORF">DBT44_0009770</name>
</gene>
<dbReference type="Proteomes" id="UP000250354">
    <property type="component" value="Chromosome"/>
</dbReference>
<protein>
    <submittedName>
        <fullName evidence="1">Uncharacterized protein</fullName>
    </submittedName>
</protein>
<organism evidence="1 2">
    <name type="scientific">Aerococcus mictus</name>
    <dbReference type="NCBI Taxonomy" id="2976810"/>
    <lineage>
        <taxon>Bacteria</taxon>
        <taxon>Bacillati</taxon>
        <taxon>Bacillota</taxon>
        <taxon>Bacilli</taxon>
        <taxon>Lactobacillales</taxon>
        <taxon>Aerococcaceae</taxon>
        <taxon>Aerococcus</taxon>
    </lineage>
</organism>
<evidence type="ECO:0000313" key="2">
    <source>
        <dbReference type="Proteomes" id="UP000250354"/>
    </source>
</evidence>
<accession>A0ABZ2ECQ1</accession>
<name>A0ABZ2ECQ1_9LACT</name>
<reference evidence="1 2" key="1">
    <citation type="journal article" date="2020" name="J. Bacteriol.">
        <title>Aerococcus urinae Isolated from Women with Lower Urinary Tract Symptoms: In Vitro Aggregation and Genome Analysis.</title>
        <authorList>
            <person name="Hilt E.E."/>
            <person name="Putonti C."/>
            <person name="Thomas-White K."/>
            <person name="Lewis A.L."/>
            <person name="Visick K.L."/>
            <person name="Gilbert N.M."/>
            <person name="Wolfe A.J."/>
        </authorList>
    </citation>
    <scope>NUCLEOTIDE SEQUENCE [LARGE SCALE GENOMIC DNA]</scope>
    <source>
        <strain evidence="1 2">UMB1016</strain>
    </source>
</reference>
<keyword evidence="2" id="KW-1185">Reference proteome</keyword>
<proteinExistence type="predicted"/>
<dbReference type="EMBL" id="CP145132">
    <property type="protein sequence ID" value="WWC54643.1"/>
    <property type="molecule type" value="Genomic_DNA"/>
</dbReference>
<sequence length="55" mass="6722">MVKKRGCDFGCSLFFDPVLIEIAWHYQDNDRLFLFDKKTMREYSLCENNYMTKFL</sequence>
<evidence type="ECO:0000313" key="1">
    <source>
        <dbReference type="EMBL" id="WWC54643.1"/>
    </source>
</evidence>